<dbReference type="InterPro" id="IPR045298">
    <property type="entry name" value="Complex1_LYR_LYRM7"/>
</dbReference>
<evidence type="ECO:0000313" key="7">
    <source>
        <dbReference type="EMBL" id="RHZ23014.1"/>
    </source>
</evidence>
<evidence type="ECO:0000256" key="3">
    <source>
        <dbReference type="ARBA" id="ARBA00023186"/>
    </source>
</evidence>
<dbReference type="CDD" id="cd20267">
    <property type="entry name" value="Complex1_LYR_LYRM7"/>
    <property type="match status" value="1"/>
</dbReference>
<evidence type="ECO:0000256" key="4">
    <source>
        <dbReference type="SAM" id="MobiDB-lite"/>
    </source>
</evidence>
<dbReference type="Proteomes" id="UP000286510">
    <property type="component" value="Unassembled WGS sequence"/>
</dbReference>
<dbReference type="PANTHER" id="PTHR46749:SF1">
    <property type="entry name" value="COMPLEX III ASSEMBLY FACTOR LYRM7"/>
    <property type="match status" value="1"/>
</dbReference>
<protein>
    <recommendedName>
        <fullName evidence="5">Complex 1 LYR protein domain-containing protein</fullName>
    </recommendedName>
</protein>
<dbReference type="GO" id="GO:0034551">
    <property type="term" value="P:mitochondrial respiratory chain complex III assembly"/>
    <property type="evidence" value="ECO:0007669"/>
    <property type="project" value="InterPro"/>
</dbReference>
<evidence type="ECO:0000256" key="1">
    <source>
        <dbReference type="ARBA" id="ARBA00004305"/>
    </source>
</evidence>
<dbReference type="AlphaFoldDB" id="A0A3R6XIW3"/>
<keyword evidence="2" id="KW-0496">Mitochondrion</keyword>
<feature type="domain" description="Complex 1 LYR protein" evidence="5">
    <location>
        <begin position="9"/>
        <end position="65"/>
    </location>
</feature>
<keyword evidence="3" id="KW-0143">Chaperone</keyword>
<dbReference type="GO" id="GO:0044183">
    <property type="term" value="F:protein folding chaperone"/>
    <property type="evidence" value="ECO:0007669"/>
    <property type="project" value="TreeGrafter"/>
</dbReference>
<dbReference type="Pfam" id="PF05347">
    <property type="entry name" value="Complex1_LYR"/>
    <property type="match status" value="1"/>
</dbReference>
<reference evidence="8 9" key="1">
    <citation type="submission" date="2018-08" db="EMBL/GenBank/DDBJ databases">
        <title>Aphanomyces genome sequencing and annotation.</title>
        <authorList>
            <person name="Minardi D."/>
            <person name="Oidtmann B."/>
            <person name="Van Der Giezen M."/>
            <person name="Studholme D.J."/>
        </authorList>
    </citation>
    <scope>NUCLEOTIDE SEQUENCE [LARGE SCALE GENOMIC DNA]</scope>
    <source>
        <strain evidence="7 9">FDL457</strain>
        <strain evidence="6 8">Si</strain>
    </source>
</reference>
<dbReference type="Proteomes" id="UP000283543">
    <property type="component" value="Unassembled WGS sequence"/>
</dbReference>
<gene>
    <name evidence="7" type="ORF">DYB26_004418</name>
    <name evidence="6" type="ORF">DYB34_010757</name>
</gene>
<evidence type="ECO:0000256" key="2">
    <source>
        <dbReference type="ARBA" id="ARBA00023128"/>
    </source>
</evidence>
<name>A0A3R6XIW3_APHAT</name>
<feature type="region of interest" description="Disordered" evidence="4">
    <location>
        <begin position="95"/>
        <end position="117"/>
    </location>
</feature>
<dbReference type="InterPro" id="IPR008011">
    <property type="entry name" value="Complex1_LYR_dom"/>
</dbReference>
<sequence length="140" mass="15363">MATSTVRVQVLGGYRRLLRASQQTFGADKRAVVEARKAVRAAFLENRDVHDGHALTGLIKGIEEAEAMLLYNIVQGKANEKGVFQVELSDPQASRIRKDEELSELTPDSGKTPVGSLNTTTAASMIEEHNTMVQKDAYFT</sequence>
<evidence type="ECO:0000313" key="6">
    <source>
        <dbReference type="EMBL" id="RHY46017.1"/>
    </source>
</evidence>
<dbReference type="VEuPathDB" id="FungiDB:H257_12229"/>
<dbReference type="EMBL" id="QUTB01007428">
    <property type="protein sequence ID" value="RHY46017.1"/>
    <property type="molecule type" value="Genomic_DNA"/>
</dbReference>
<dbReference type="EMBL" id="QUTF01012541">
    <property type="protein sequence ID" value="RHZ23014.1"/>
    <property type="molecule type" value="Genomic_DNA"/>
</dbReference>
<accession>A0A3R6XIW3</accession>
<evidence type="ECO:0000313" key="8">
    <source>
        <dbReference type="Proteomes" id="UP000283543"/>
    </source>
</evidence>
<evidence type="ECO:0000259" key="5">
    <source>
        <dbReference type="Pfam" id="PF05347"/>
    </source>
</evidence>
<dbReference type="GO" id="GO:0005759">
    <property type="term" value="C:mitochondrial matrix"/>
    <property type="evidence" value="ECO:0007669"/>
    <property type="project" value="UniProtKB-SubCell"/>
</dbReference>
<dbReference type="PANTHER" id="PTHR46749">
    <property type="entry name" value="COMPLEX III ASSEMBLY FACTOR LYRM7"/>
    <property type="match status" value="1"/>
</dbReference>
<comment type="subcellular location">
    <subcellularLocation>
        <location evidence="1">Mitochondrion matrix</location>
    </subcellularLocation>
</comment>
<dbReference type="InterPro" id="IPR050435">
    <property type="entry name" value="MZM1/LYRM7"/>
</dbReference>
<organism evidence="7 9">
    <name type="scientific">Aphanomyces astaci</name>
    <name type="common">Crayfish plague agent</name>
    <dbReference type="NCBI Taxonomy" id="112090"/>
    <lineage>
        <taxon>Eukaryota</taxon>
        <taxon>Sar</taxon>
        <taxon>Stramenopiles</taxon>
        <taxon>Oomycota</taxon>
        <taxon>Saprolegniomycetes</taxon>
        <taxon>Saprolegniales</taxon>
        <taxon>Verrucalvaceae</taxon>
        <taxon>Aphanomyces</taxon>
    </lineage>
</organism>
<proteinExistence type="predicted"/>
<evidence type="ECO:0000313" key="9">
    <source>
        <dbReference type="Proteomes" id="UP000286510"/>
    </source>
</evidence>
<comment type="caution">
    <text evidence="7">The sequence shown here is derived from an EMBL/GenBank/DDBJ whole genome shotgun (WGS) entry which is preliminary data.</text>
</comment>